<keyword evidence="1" id="KW-0472">Membrane</keyword>
<reference evidence="2" key="1">
    <citation type="submission" date="2023-09" db="EMBL/GenBank/DDBJ databases">
        <title>Undibacterium sp. 20NA77.5 isolated from freshwater.</title>
        <authorList>
            <person name="Le V."/>
            <person name="Ko S.-R."/>
            <person name="Ahn C.-Y."/>
            <person name="Oh H.-M."/>
        </authorList>
    </citation>
    <scope>NUCLEOTIDE SEQUENCE</scope>
    <source>
        <strain evidence="2">20NA77.5</strain>
    </source>
</reference>
<keyword evidence="3" id="KW-1185">Reference proteome</keyword>
<organism evidence="2 3">
    <name type="scientific">Undibacterium cyanobacteriorum</name>
    <dbReference type="NCBI Taxonomy" id="3073561"/>
    <lineage>
        <taxon>Bacteria</taxon>
        <taxon>Pseudomonadati</taxon>
        <taxon>Pseudomonadota</taxon>
        <taxon>Betaproteobacteria</taxon>
        <taxon>Burkholderiales</taxon>
        <taxon>Oxalobacteraceae</taxon>
        <taxon>Undibacterium</taxon>
    </lineage>
</organism>
<dbReference type="Proteomes" id="UP001181355">
    <property type="component" value="Chromosome"/>
</dbReference>
<evidence type="ECO:0000256" key="1">
    <source>
        <dbReference type="SAM" id="Phobius"/>
    </source>
</evidence>
<protein>
    <submittedName>
        <fullName evidence="2">DUF2214 family protein</fullName>
    </submittedName>
</protein>
<feature type="transmembrane region" description="Helical" evidence="1">
    <location>
        <begin position="40"/>
        <end position="65"/>
    </location>
</feature>
<dbReference type="RefSeq" id="WP_309482101.1">
    <property type="nucleotide sequence ID" value="NZ_CP133720.1"/>
</dbReference>
<accession>A0ABY9RHA3</accession>
<name>A0ABY9RHA3_9BURK</name>
<proteinExistence type="predicted"/>
<keyword evidence="1" id="KW-0812">Transmembrane</keyword>
<dbReference type="EMBL" id="CP133720">
    <property type="protein sequence ID" value="WMW80609.1"/>
    <property type="molecule type" value="Genomic_DNA"/>
</dbReference>
<feature type="transmembrane region" description="Helical" evidence="1">
    <location>
        <begin position="6"/>
        <end position="28"/>
    </location>
</feature>
<dbReference type="Pfam" id="PF09980">
    <property type="entry name" value="DUF2214"/>
    <property type="match status" value="1"/>
</dbReference>
<evidence type="ECO:0000313" key="3">
    <source>
        <dbReference type="Proteomes" id="UP001181355"/>
    </source>
</evidence>
<gene>
    <name evidence="2" type="ORF">RF679_18510</name>
</gene>
<keyword evidence="1" id="KW-1133">Transmembrane helix</keyword>
<dbReference type="InterPro" id="IPR018706">
    <property type="entry name" value="DUF2214_membrane"/>
</dbReference>
<sequence length="145" mass="15953">MDYVIVKYLHMIGILVLFASLVLEHSLLRPEVSAATIKKLAIVDGIYGFSALIVMLAGLMLWFQVGKGSAFYTPNHIFHLKVGLFALVGLASIYPTAFFLKHRKTQAESIAIPKAIIMIVRCEMLAILVLPLFAVMMAQGLGLPH</sequence>
<feature type="transmembrane region" description="Helical" evidence="1">
    <location>
        <begin position="77"/>
        <end position="100"/>
    </location>
</feature>
<feature type="transmembrane region" description="Helical" evidence="1">
    <location>
        <begin position="112"/>
        <end position="138"/>
    </location>
</feature>
<evidence type="ECO:0000313" key="2">
    <source>
        <dbReference type="EMBL" id="WMW80609.1"/>
    </source>
</evidence>